<reference evidence="7 8" key="1">
    <citation type="journal article" date="2018" name="Sci. Data">
        <title>The draft genome sequence of cork oak.</title>
        <authorList>
            <person name="Ramos A.M."/>
            <person name="Usie A."/>
            <person name="Barbosa P."/>
            <person name="Barros P.M."/>
            <person name="Capote T."/>
            <person name="Chaves I."/>
            <person name="Simoes F."/>
            <person name="Abreu I."/>
            <person name="Carrasquinho I."/>
            <person name="Faro C."/>
            <person name="Guimaraes J.B."/>
            <person name="Mendonca D."/>
            <person name="Nobrega F."/>
            <person name="Rodrigues L."/>
            <person name="Saibo N.J.M."/>
            <person name="Varela M.C."/>
            <person name="Egas C."/>
            <person name="Matos J."/>
            <person name="Miguel C.M."/>
            <person name="Oliveira M.M."/>
            <person name="Ricardo C.P."/>
            <person name="Goncalves S."/>
        </authorList>
    </citation>
    <scope>NUCLEOTIDE SEQUENCE [LARGE SCALE GENOMIC DNA]</scope>
    <source>
        <strain evidence="8">cv. HL8</strain>
    </source>
</reference>
<dbReference type="InterPro" id="IPR017439">
    <property type="entry name" value="Amidohydrolase"/>
</dbReference>
<dbReference type="InterPro" id="IPR002933">
    <property type="entry name" value="Peptidase_M20"/>
</dbReference>
<protein>
    <submittedName>
        <fullName evidence="7">Iaa-amino acid hydrolase ilr1</fullName>
    </submittedName>
</protein>
<dbReference type="GO" id="GO:0010179">
    <property type="term" value="F:IAA-Ala conjugate hydrolase activity"/>
    <property type="evidence" value="ECO:0007669"/>
    <property type="project" value="TreeGrafter"/>
</dbReference>
<feature type="chain" id="PRO_5043339969" evidence="5">
    <location>
        <begin position="20"/>
        <end position="920"/>
    </location>
</feature>
<accession>A0AAW0KTW9</accession>
<dbReference type="Pfam" id="PF01546">
    <property type="entry name" value="Peptidase_M20"/>
    <property type="match status" value="2"/>
</dbReference>
<feature type="signal peptide" evidence="5">
    <location>
        <begin position="1"/>
        <end position="19"/>
    </location>
</feature>
<evidence type="ECO:0000259" key="6">
    <source>
        <dbReference type="Pfam" id="PF07687"/>
    </source>
</evidence>
<name>A0AAW0KTW9_QUESU</name>
<evidence type="ECO:0000256" key="1">
    <source>
        <dbReference type="ARBA" id="ARBA00006153"/>
    </source>
</evidence>
<dbReference type="Gene3D" id="3.40.630.10">
    <property type="entry name" value="Zn peptidases"/>
    <property type="match status" value="2"/>
</dbReference>
<dbReference type="NCBIfam" id="TIGR01891">
    <property type="entry name" value="amidohydrolases"/>
    <property type="match status" value="2"/>
</dbReference>
<evidence type="ECO:0000313" key="8">
    <source>
        <dbReference type="Proteomes" id="UP000237347"/>
    </source>
</evidence>
<evidence type="ECO:0000256" key="2">
    <source>
        <dbReference type="ARBA" id="ARBA00022729"/>
    </source>
</evidence>
<feature type="domain" description="Peptidase M20 dimerisation" evidence="6">
    <location>
        <begin position="702"/>
        <end position="787"/>
    </location>
</feature>
<dbReference type="PANTHER" id="PTHR11014:SF108">
    <property type="entry name" value="IAA-AMINO ACID HYDROLASE ILR1"/>
    <property type="match status" value="1"/>
</dbReference>
<keyword evidence="2 5" id="KW-0732">Signal</keyword>
<dbReference type="CDD" id="cd08017">
    <property type="entry name" value="M20_IAA_Hyd"/>
    <property type="match status" value="2"/>
</dbReference>
<sequence>MDFITRWLLLSAFLFQSWALEESGYGSELKFLSQELLELARKPEFSEWMRGLRRRIHEYPELGFEEHKTSELIRTELDKMGVEYKWPVAKTGVVASIGSGEKLVFALRADMDALPLQELVDWDHKSKIKGKMHACGHDSHVAMLLGAAKLLQSKRDELKGTVKLVFQPGEEGYAGAYHMLQDAALNDINAITTIHVYPTFSTGIIASRPGAILAGAGIFSVTIQGKGGHAAGPHETRDPILAAAFSILALQQIVVSIGFLNGGQAHNVIPETVKFGGTFRSLTTEGLAYIKDRIKEVIETQAAVHRCSAMVDFMEDSGHKHYPVMVNDEALYEHVKEVGEILLGKPNVQPFPLTMGSEDFSFFSQKTAAAIFVIGIKNETLKSDLPLHSPYFFIDEEVLPIGAALNAAVATSYLNKHVESSKNHGYGAVVISTNAETARRDGLLLRHRRFTLGGWDSPLLRQRRTPTSSCQSPKRFRQTAPQEASRRLALTLLLLTTTTPLSWALEEAGYGSGLKLLSQELLESARKPEFFEWMRGLRRRIHEYPELGFEEHRTSELIRTELDKMGVEYKWPVAKTGVVASIGSGGKPVFALRADMDALPLQELVDWDHKSKIKDKMHACGHDSHVAMLLGAAKLLQSKRDELKGTVKLVFQPGEETYAGAYHMLQDTALNDIYAILSIHVFPSFSTGVIASSPGPILAGVGLFSVTIQGKGGHSAAPHETKDPILAAAFSILALQQIVVSVGFINGGQTHNVIPETVKFGGTFRSLTTEGLAYIKERIKEVIETQADVHRCSAMVDFMEDSRHMPHPVMVNDEALYEHVKKVGESLLGKPNVQLLPVTMGAEDFSFFTQKSAAAIFVIGIQNETLKSNQPLHSPYFFIDEEALPIGAALNAAVATSYLKNHVVETSKKHGTTIKSGGKK</sequence>
<organism evidence="7 8">
    <name type="scientific">Quercus suber</name>
    <name type="common">Cork oak</name>
    <dbReference type="NCBI Taxonomy" id="58331"/>
    <lineage>
        <taxon>Eukaryota</taxon>
        <taxon>Viridiplantae</taxon>
        <taxon>Streptophyta</taxon>
        <taxon>Embryophyta</taxon>
        <taxon>Tracheophyta</taxon>
        <taxon>Spermatophyta</taxon>
        <taxon>Magnoliopsida</taxon>
        <taxon>eudicotyledons</taxon>
        <taxon>Gunneridae</taxon>
        <taxon>Pentapetalae</taxon>
        <taxon>rosids</taxon>
        <taxon>fabids</taxon>
        <taxon>Fagales</taxon>
        <taxon>Fagaceae</taxon>
        <taxon>Quercus</taxon>
    </lineage>
</organism>
<dbReference type="InterPro" id="IPR044757">
    <property type="entry name" value="ILR1-like_Hyd"/>
</dbReference>
<dbReference type="AlphaFoldDB" id="A0AAW0KTW9"/>
<dbReference type="Pfam" id="PF07687">
    <property type="entry name" value="M20_dimer"/>
    <property type="match status" value="2"/>
</dbReference>
<dbReference type="GO" id="GO:0005783">
    <property type="term" value="C:endoplasmic reticulum"/>
    <property type="evidence" value="ECO:0007669"/>
    <property type="project" value="TreeGrafter"/>
</dbReference>
<dbReference type="Proteomes" id="UP000237347">
    <property type="component" value="Unassembled WGS sequence"/>
</dbReference>
<dbReference type="InterPro" id="IPR036264">
    <property type="entry name" value="Bact_exopeptidase_dim_dom"/>
</dbReference>
<dbReference type="FunFam" id="3.30.70.360:FF:000001">
    <property type="entry name" value="N-acetyldiaminopimelate deacetylase"/>
    <property type="match status" value="2"/>
</dbReference>
<keyword evidence="3 7" id="KW-0378">Hydrolase</keyword>
<gene>
    <name evidence="7" type="primary">ILR1_0</name>
    <name evidence="7" type="ORF">CFP56_013199</name>
</gene>
<feature type="domain" description="Peptidase M20 dimerisation" evidence="6">
    <location>
        <begin position="216"/>
        <end position="303"/>
    </location>
</feature>
<dbReference type="SUPFAM" id="SSF55031">
    <property type="entry name" value="Bacterial exopeptidase dimerisation domain"/>
    <property type="match status" value="2"/>
</dbReference>
<evidence type="ECO:0000256" key="4">
    <source>
        <dbReference type="ARBA" id="ARBA00023211"/>
    </source>
</evidence>
<dbReference type="GO" id="GO:0009850">
    <property type="term" value="P:auxin metabolic process"/>
    <property type="evidence" value="ECO:0007669"/>
    <property type="project" value="InterPro"/>
</dbReference>
<dbReference type="Gene3D" id="3.30.70.360">
    <property type="match status" value="2"/>
</dbReference>
<keyword evidence="4" id="KW-0464">Manganese</keyword>
<dbReference type="SUPFAM" id="SSF53187">
    <property type="entry name" value="Zn-dependent exopeptidases"/>
    <property type="match status" value="2"/>
</dbReference>
<proteinExistence type="inferred from homology"/>
<dbReference type="EMBL" id="PKMF04000212">
    <property type="protein sequence ID" value="KAK7842930.1"/>
    <property type="molecule type" value="Genomic_DNA"/>
</dbReference>
<dbReference type="PANTHER" id="PTHR11014">
    <property type="entry name" value="PEPTIDASE M20 FAMILY MEMBER"/>
    <property type="match status" value="1"/>
</dbReference>
<dbReference type="InterPro" id="IPR011650">
    <property type="entry name" value="Peptidase_M20_dimer"/>
</dbReference>
<comment type="similarity">
    <text evidence="1">Belongs to the peptidase M20 family.</text>
</comment>
<keyword evidence="8" id="KW-1185">Reference proteome</keyword>
<evidence type="ECO:0000313" key="7">
    <source>
        <dbReference type="EMBL" id="KAK7842930.1"/>
    </source>
</evidence>
<evidence type="ECO:0000256" key="3">
    <source>
        <dbReference type="ARBA" id="ARBA00022801"/>
    </source>
</evidence>
<evidence type="ECO:0000256" key="5">
    <source>
        <dbReference type="SAM" id="SignalP"/>
    </source>
</evidence>
<comment type="caution">
    <text evidence="7">The sequence shown here is derived from an EMBL/GenBank/DDBJ whole genome shotgun (WGS) entry which is preliminary data.</text>
</comment>